<protein>
    <submittedName>
        <fullName evidence="3">3-ketoacyl-ACP reductase</fullName>
    </submittedName>
</protein>
<dbReference type="EMBL" id="CP012670">
    <property type="protein sequence ID" value="AUX26438.1"/>
    <property type="molecule type" value="Genomic_DNA"/>
</dbReference>
<dbReference type="PRINTS" id="PR00081">
    <property type="entry name" value="GDHRDH"/>
</dbReference>
<evidence type="ECO:0000313" key="3">
    <source>
        <dbReference type="EMBL" id="AUX26438.1"/>
    </source>
</evidence>
<dbReference type="InterPro" id="IPR057326">
    <property type="entry name" value="KR_dom"/>
</dbReference>
<evidence type="ECO:0000313" key="4">
    <source>
        <dbReference type="Proteomes" id="UP000295781"/>
    </source>
</evidence>
<name>A0A4P2QAW4_SORCE</name>
<dbReference type="PANTHER" id="PTHR42760">
    <property type="entry name" value="SHORT-CHAIN DEHYDROGENASES/REDUCTASES FAMILY MEMBER"/>
    <property type="match status" value="1"/>
</dbReference>
<dbReference type="GO" id="GO:0016616">
    <property type="term" value="F:oxidoreductase activity, acting on the CH-OH group of donors, NAD or NADP as acceptor"/>
    <property type="evidence" value="ECO:0007669"/>
    <property type="project" value="TreeGrafter"/>
</dbReference>
<dbReference type="PRINTS" id="PR00080">
    <property type="entry name" value="SDRFAMILY"/>
</dbReference>
<dbReference type="FunFam" id="3.40.50.720:FF:000084">
    <property type="entry name" value="Short-chain dehydrogenase reductase"/>
    <property type="match status" value="1"/>
</dbReference>
<dbReference type="SMART" id="SM00822">
    <property type="entry name" value="PKS_KR"/>
    <property type="match status" value="1"/>
</dbReference>
<sequence>MRFENKSALVTGASEGIGFAITQALVREGARVVIVARREDRLAEAVQRLGRGASYVAGDVADPATARRAVAETVARHGGLDLLVNNAGALVPGTLATYSVDDVDRMLGVNLRATFAFTQAAVAPLTGREGAAILMVSSFARRANVPGTSMYGATKVGLIYLTRSWAIELAPAGIRVNCISPGLTDTPAVRSAARHIPDLVEDQIARALIKRAAPPEEVARVALTLLDERTSGFVTGSNWDVDGGGHLG</sequence>
<comment type="similarity">
    <text evidence="1">Belongs to the short-chain dehydrogenases/reductases (SDR) family.</text>
</comment>
<dbReference type="Gene3D" id="3.40.50.720">
    <property type="entry name" value="NAD(P)-binding Rossmann-like Domain"/>
    <property type="match status" value="1"/>
</dbReference>
<dbReference type="InterPro" id="IPR002347">
    <property type="entry name" value="SDR_fam"/>
</dbReference>
<gene>
    <name evidence="3" type="primary">fabG</name>
    <name evidence="3" type="ORF">SOCEGT47_070000</name>
</gene>
<dbReference type="SUPFAM" id="SSF51735">
    <property type="entry name" value="NAD(P)-binding Rossmann-fold domains"/>
    <property type="match status" value="1"/>
</dbReference>
<dbReference type="Pfam" id="PF13561">
    <property type="entry name" value="adh_short_C2"/>
    <property type="match status" value="1"/>
</dbReference>
<reference evidence="3 4" key="1">
    <citation type="submission" date="2015-09" db="EMBL/GenBank/DDBJ databases">
        <title>Sorangium comparison.</title>
        <authorList>
            <person name="Zaburannyi N."/>
            <person name="Bunk B."/>
            <person name="Overmann J."/>
            <person name="Mueller R."/>
        </authorList>
    </citation>
    <scope>NUCLEOTIDE SEQUENCE [LARGE SCALE GENOMIC DNA]</scope>
    <source>
        <strain evidence="3 4">So ceGT47</strain>
    </source>
</reference>
<dbReference type="AlphaFoldDB" id="A0A4P2QAW4"/>
<dbReference type="CDD" id="cd05233">
    <property type="entry name" value="SDR_c"/>
    <property type="match status" value="1"/>
</dbReference>
<dbReference type="Proteomes" id="UP000295781">
    <property type="component" value="Chromosome"/>
</dbReference>
<evidence type="ECO:0000256" key="1">
    <source>
        <dbReference type="ARBA" id="ARBA00006484"/>
    </source>
</evidence>
<dbReference type="InterPro" id="IPR020904">
    <property type="entry name" value="Sc_DH/Rdtase_CS"/>
</dbReference>
<feature type="domain" description="Ketoreductase" evidence="2">
    <location>
        <begin position="6"/>
        <end position="182"/>
    </location>
</feature>
<evidence type="ECO:0000259" key="2">
    <source>
        <dbReference type="SMART" id="SM00822"/>
    </source>
</evidence>
<dbReference type="PROSITE" id="PS00061">
    <property type="entry name" value="ADH_SHORT"/>
    <property type="match status" value="1"/>
</dbReference>
<dbReference type="InterPro" id="IPR036291">
    <property type="entry name" value="NAD(P)-bd_dom_sf"/>
</dbReference>
<accession>A0A4P2QAW4</accession>
<proteinExistence type="inferred from homology"/>
<organism evidence="3 4">
    <name type="scientific">Sorangium cellulosum</name>
    <name type="common">Polyangium cellulosum</name>
    <dbReference type="NCBI Taxonomy" id="56"/>
    <lineage>
        <taxon>Bacteria</taxon>
        <taxon>Pseudomonadati</taxon>
        <taxon>Myxococcota</taxon>
        <taxon>Polyangia</taxon>
        <taxon>Polyangiales</taxon>
        <taxon>Polyangiaceae</taxon>
        <taxon>Sorangium</taxon>
    </lineage>
</organism>